<dbReference type="Gene3D" id="3.90.550.10">
    <property type="entry name" value="Spore Coat Polysaccharide Biosynthesis Protein SpsA, Chain A"/>
    <property type="match status" value="2"/>
</dbReference>
<sequence length="546" mass="60639">IHEVFTVSELSSSPPGSVGPRGREAYATVLHSSDTYLCGAIVLAQSIRRSGSTRDLVLLHDHTLTEYSSVVFVDADILVLRNLDALFRFPQLTAVGNDGSLFNSGVMLIEPSACTFDALVRGRRTIRSYNGGDQGFLNEAFVWWHRLPRRVNYLKNFWANTTGERALKEQLFGADPPEVWSVHYLGMKPWTCYRDYDCNWNVGPCHRHNAKPHCVSPPRLRRRRRRCSAAPLLVLPAAATTAAAAGPRGRAAAKRLLHCGSAKEVQGGSIKWIPDDGFTAVGNVSAIDKPNLLPVLATLRYFPDATARKYCYQLPAVKGTRYLVRTTYFDGGTRWSAVNTTDNYRRGMSTYFEVVAQGQGKTMSVCLARRPETASSPFISALEIIDLYDSMYITTDYEHRGAQPLRSAARARSSDDPYNRYWAPFADANPMVESHSSIAPGDFWNQPPAKALKAGVTTSRGKKLTVQWPPVELPAATYYVALYFQDSRTASPYSWRVFDVAINGQEFFNVRFDLGTVMRPNPRESRALIGGAAFPRGCGPRSQCAI</sequence>
<evidence type="ECO:0000259" key="3">
    <source>
        <dbReference type="Pfam" id="PF12819"/>
    </source>
</evidence>
<dbReference type="GO" id="GO:0016020">
    <property type="term" value="C:membrane"/>
    <property type="evidence" value="ECO:0007669"/>
    <property type="project" value="UniProtKB-SubCell"/>
</dbReference>
<dbReference type="Pfam" id="PF12819">
    <property type="entry name" value="Malectin_like"/>
    <property type="match status" value="1"/>
</dbReference>
<dbReference type="EMBL" id="CP144746">
    <property type="protein sequence ID" value="WVZ56223.1"/>
    <property type="molecule type" value="Genomic_DNA"/>
</dbReference>
<keyword evidence="2" id="KW-0464">Manganese</keyword>
<evidence type="ECO:0000256" key="2">
    <source>
        <dbReference type="ARBA" id="ARBA00023211"/>
    </source>
</evidence>
<organism evidence="4 5">
    <name type="scientific">Paspalum notatum var. saurae</name>
    <dbReference type="NCBI Taxonomy" id="547442"/>
    <lineage>
        <taxon>Eukaryota</taxon>
        <taxon>Viridiplantae</taxon>
        <taxon>Streptophyta</taxon>
        <taxon>Embryophyta</taxon>
        <taxon>Tracheophyta</taxon>
        <taxon>Spermatophyta</taxon>
        <taxon>Magnoliopsida</taxon>
        <taxon>Liliopsida</taxon>
        <taxon>Poales</taxon>
        <taxon>Poaceae</taxon>
        <taxon>PACMAD clade</taxon>
        <taxon>Panicoideae</taxon>
        <taxon>Andropogonodae</taxon>
        <taxon>Paspaleae</taxon>
        <taxon>Paspalinae</taxon>
        <taxon>Paspalum</taxon>
    </lineage>
</organism>
<dbReference type="InterPro" id="IPR024788">
    <property type="entry name" value="Malectin-like_Carb-bd_dom"/>
</dbReference>
<name>A0AAQ3SMC7_PASNO</name>
<evidence type="ECO:0000256" key="1">
    <source>
        <dbReference type="ARBA" id="ARBA00004167"/>
    </source>
</evidence>
<dbReference type="PANTHER" id="PTHR11183">
    <property type="entry name" value="GLYCOGENIN SUBFAMILY MEMBER"/>
    <property type="match status" value="1"/>
</dbReference>
<evidence type="ECO:0000313" key="5">
    <source>
        <dbReference type="Proteomes" id="UP001341281"/>
    </source>
</evidence>
<feature type="domain" description="Malectin-like" evidence="3">
    <location>
        <begin position="258"/>
        <end position="512"/>
    </location>
</feature>
<feature type="non-terminal residue" evidence="4">
    <location>
        <position position="1"/>
    </location>
</feature>
<dbReference type="InterPro" id="IPR050587">
    <property type="entry name" value="GNT1/Glycosyltrans_8"/>
</dbReference>
<comment type="subcellular location">
    <subcellularLocation>
        <location evidence="1">Membrane</location>
        <topology evidence="1">Single-pass membrane protein</topology>
    </subcellularLocation>
</comment>
<proteinExistence type="predicted"/>
<dbReference type="AlphaFoldDB" id="A0AAQ3SMC7"/>
<accession>A0AAQ3SMC7</accession>
<gene>
    <name evidence="4" type="ORF">U9M48_006791</name>
</gene>
<reference evidence="4 5" key="1">
    <citation type="submission" date="2024-02" db="EMBL/GenBank/DDBJ databases">
        <title>High-quality chromosome-scale genome assembly of Pensacola bahiagrass (Paspalum notatum Flugge var. saurae).</title>
        <authorList>
            <person name="Vega J.M."/>
            <person name="Podio M."/>
            <person name="Orjuela J."/>
            <person name="Siena L.A."/>
            <person name="Pessino S.C."/>
            <person name="Combes M.C."/>
            <person name="Mariac C."/>
            <person name="Albertini E."/>
            <person name="Pupilli F."/>
            <person name="Ortiz J.P.A."/>
            <person name="Leblanc O."/>
        </authorList>
    </citation>
    <scope>NUCLEOTIDE SEQUENCE [LARGE SCALE GENOMIC DNA]</scope>
    <source>
        <strain evidence="4">R1</strain>
        <tissue evidence="4">Leaf</tissue>
    </source>
</reference>
<dbReference type="SUPFAM" id="SSF53448">
    <property type="entry name" value="Nucleotide-diphospho-sugar transferases"/>
    <property type="match status" value="1"/>
</dbReference>
<protein>
    <recommendedName>
        <fullName evidence="3">Malectin-like domain-containing protein</fullName>
    </recommendedName>
</protein>
<evidence type="ECO:0000313" key="4">
    <source>
        <dbReference type="EMBL" id="WVZ56223.1"/>
    </source>
</evidence>
<keyword evidence="5" id="KW-1185">Reference proteome</keyword>
<dbReference type="InterPro" id="IPR029044">
    <property type="entry name" value="Nucleotide-diphossugar_trans"/>
</dbReference>
<dbReference type="Proteomes" id="UP001341281">
    <property type="component" value="Chromosome 02"/>
</dbReference>